<gene>
    <name evidence="3" type="ORF">RG1141_PA13730</name>
</gene>
<dbReference type="AlphaFoldDB" id="A0A068TKU0"/>
<keyword evidence="2" id="KW-0812">Transmembrane</keyword>
<dbReference type="Proteomes" id="UP000028186">
    <property type="component" value="Plasmid pHAMBI1141a"/>
</dbReference>
<name>A0A068TKU0_NEOGA</name>
<protein>
    <submittedName>
        <fullName evidence="3">Putative integral membrane protein</fullName>
    </submittedName>
</protein>
<reference evidence="4" key="1">
    <citation type="journal article" date="2014" name="BMC Genomics">
        <title>Genome sequencing of two Neorhizobium galegae strains reveals a noeT gene responsible for the unusual acetylation of the nodulation factors.</title>
        <authorList>
            <person name="Osterman J."/>
            <person name="Marsh J."/>
            <person name="Laine P.K."/>
            <person name="Zeng Z."/>
            <person name="Alatalo E."/>
            <person name="Sullivan J.T."/>
            <person name="Young J.P."/>
            <person name="Thomas-Oates J."/>
            <person name="Paulin L."/>
            <person name="Lindstrom K."/>
        </authorList>
    </citation>
    <scope>NUCLEOTIDE SEQUENCE [LARGE SCALE GENOMIC DNA]</scope>
    <source>
        <strain evidence="4">HAMBI 1141</strain>
        <plasmid evidence="4">II</plasmid>
    </source>
</reference>
<proteinExistence type="predicted"/>
<evidence type="ECO:0000256" key="1">
    <source>
        <dbReference type="SAM" id="Coils"/>
    </source>
</evidence>
<dbReference type="KEGG" id="ngl:RG1141_PA13730"/>
<dbReference type="EMBL" id="HG938356">
    <property type="protein sequence ID" value="CDN58205.1"/>
    <property type="molecule type" value="Genomic_DNA"/>
</dbReference>
<feature type="coiled-coil region" evidence="1">
    <location>
        <begin position="62"/>
        <end position="117"/>
    </location>
</feature>
<evidence type="ECO:0000313" key="4">
    <source>
        <dbReference type="Proteomes" id="UP000028186"/>
    </source>
</evidence>
<evidence type="ECO:0000256" key="2">
    <source>
        <dbReference type="SAM" id="Phobius"/>
    </source>
</evidence>
<organism evidence="3 4">
    <name type="scientific">Neorhizobium galegae bv. officinalis bv. officinalis str. HAMBI 1141</name>
    <dbReference type="NCBI Taxonomy" id="1028801"/>
    <lineage>
        <taxon>Bacteria</taxon>
        <taxon>Pseudomonadati</taxon>
        <taxon>Pseudomonadota</taxon>
        <taxon>Alphaproteobacteria</taxon>
        <taxon>Hyphomicrobiales</taxon>
        <taxon>Rhizobiaceae</taxon>
        <taxon>Rhizobium/Agrobacterium group</taxon>
        <taxon>Neorhizobium</taxon>
    </lineage>
</organism>
<keyword evidence="3" id="KW-0614">Plasmid</keyword>
<dbReference type="PATRIC" id="fig|1028801.3.peg.5997"/>
<keyword evidence="1" id="KW-0175">Coiled coil</keyword>
<dbReference type="RefSeq" id="WP_040125521.1">
    <property type="nucleotide sequence ID" value="NZ_HG938356.1"/>
</dbReference>
<evidence type="ECO:0000313" key="3">
    <source>
        <dbReference type="EMBL" id="CDN58205.1"/>
    </source>
</evidence>
<feature type="transmembrane region" description="Helical" evidence="2">
    <location>
        <begin position="9"/>
        <end position="32"/>
    </location>
</feature>
<dbReference type="Pfam" id="PF13801">
    <property type="entry name" value="Metal_resist"/>
    <property type="match status" value="1"/>
</dbReference>
<keyword evidence="2" id="KW-1133">Transmembrane helix</keyword>
<geneLocation type="plasmid" evidence="4">
    <name>II</name>
</geneLocation>
<sequence>MTDIQFRRLVISLLALNTFLICALAGAGLVYLRTDPPPAVTRMPLAGEQLSKDDREAFQRAMNDARRTVRQTSLEARQARIEAAALMGEPELDAKALASALDRARRAEIAVRAATEDRAVEFAQGLPLEARRRLAEGLLAREAPRPATK</sequence>
<dbReference type="HOGENOM" id="CLU_108824_0_0_5"/>
<accession>A0A068TKU0</accession>
<dbReference type="InterPro" id="IPR025961">
    <property type="entry name" value="Metal_resist"/>
</dbReference>
<keyword evidence="2" id="KW-0472">Membrane</keyword>
<dbReference type="eggNOG" id="COG5612">
    <property type="taxonomic scope" value="Bacteria"/>
</dbReference>